<feature type="active site" description="For beta-ketoacyl synthase activity" evidence="15">
    <location>
        <position position="162"/>
    </location>
</feature>
<dbReference type="CDD" id="cd00834">
    <property type="entry name" value="KAS_I_II"/>
    <property type="match status" value="1"/>
</dbReference>
<evidence type="ECO:0000256" key="5">
    <source>
        <dbReference type="ARBA" id="ARBA00022516"/>
    </source>
</evidence>
<evidence type="ECO:0000256" key="4">
    <source>
        <dbReference type="ARBA" id="ARBA00014657"/>
    </source>
</evidence>
<dbReference type="PANTHER" id="PTHR11712:SF336">
    <property type="entry name" value="3-OXOACYL-[ACYL-CARRIER-PROTEIN] SYNTHASE, MITOCHONDRIAL"/>
    <property type="match status" value="1"/>
</dbReference>
<evidence type="ECO:0000256" key="16">
    <source>
        <dbReference type="RuleBase" id="RU003694"/>
    </source>
</evidence>
<comment type="pathway">
    <text evidence="1 14">Lipid metabolism; fatty acid biosynthesis.</text>
</comment>
<evidence type="ECO:0000256" key="15">
    <source>
        <dbReference type="PIRSR" id="PIRSR000447-1"/>
    </source>
</evidence>
<dbReference type="SMART" id="SM00825">
    <property type="entry name" value="PKS_KS"/>
    <property type="match status" value="1"/>
</dbReference>
<dbReference type="UniPathway" id="UPA00094"/>
<dbReference type="AlphaFoldDB" id="E0E2I4"/>
<dbReference type="RefSeq" id="WP_007788978.1">
    <property type="nucleotide sequence ID" value="NZ_ADGQ01000035.1"/>
</dbReference>
<protein>
    <recommendedName>
        <fullName evidence="4 14">3-oxoacyl-[acyl-carrier-protein] synthase 2</fullName>
        <ecNumber evidence="3 14">2.3.1.179</ecNumber>
    </recommendedName>
</protein>
<proteinExistence type="inferred from homology"/>
<dbReference type="GO" id="GO:0004315">
    <property type="term" value="F:3-oxoacyl-[acyl-carrier-protein] synthase activity"/>
    <property type="evidence" value="ECO:0007669"/>
    <property type="project" value="UniProtKB-UniRule"/>
</dbReference>
<reference evidence="18 19" key="1">
    <citation type="submission" date="2010-08" db="EMBL/GenBank/DDBJ databases">
        <authorList>
            <person name="Harkins D.M."/>
            <person name="Madupu R."/>
            <person name="Durkin A.S."/>
            <person name="Torralba M."/>
            <person name="Methe B."/>
            <person name="Sutton G.G."/>
            <person name="Nelson K.E."/>
        </authorList>
    </citation>
    <scope>NUCLEOTIDE SEQUENCE [LARGE SCALE GENOMIC DNA]</scope>
    <source>
        <strain evidence="18 19">DSM 17678</strain>
    </source>
</reference>
<dbReference type="GeneID" id="84800433"/>
<gene>
    <name evidence="18" type="primary">fabF</name>
    <name evidence="18" type="ORF">HMPREF0634_1314</name>
</gene>
<dbReference type="InterPro" id="IPR016039">
    <property type="entry name" value="Thiolase-like"/>
</dbReference>
<dbReference type="Pfam" id="PF02801">
    <property type="entry name" value="Ketoacyl-synt_C"/>
    <property type="match status" value="1"/>
</dbReference>
<dbReference type="FunFam" id="3.40.47.10:FF:000029">
    <property type="entry name" value="3-oxoacyl-[acyl-carrier-protein] synthase 1"/>
    <property type="match status" value="1"/>
</dbReference>
<evidence type="ECO:0000256" key="1">
    <source>
        <dbReference type="ARBA" id="ARBA00005194"/>
    </source>
</evidence>
<evidence type="ECO:0000256" key="8">
    <source>
        <dbReference type="ARBA" id="ARBA00023098"/>
    </source>
</evidence>
<dbReference type="InterPro" id="IPR020841">
    <property type="entry name" value="PKS_Beta-ketoAc_synthase_dom"/>
</dbReference>
<dbReference type="PROSITE" id="PS52004">
    <property type="entry name" value="KS3_2"/>
    <property type="match status" value="1"/>
</dbReference>
<comment type="similarity">
    <text evidence="2 14 16">Belongs to the thiolase-like superfamily. Beta-ketoacyl-ACP synthases family.</text>
</comment>
<comment type="function">
    <text evidence="11 14">Involved in the type II fatty acid elongation cycle. Catalyzes the elongation of a wide range of acyl-ACP by the addition of two carbons from malonyl-ACP to an acyl acceptor. Can efficiently catalyze the conversion of palmitoleoyl-ACP (cis-hexadec-9-enoyl-ACP) to cis-vaccenoyl-ACP (cis-octadec-11-enoyl-ACP), an essential step in the thermal regulation of fatty acid composition.</text>
</comment>
<evidence type="ECO:0000259" key="17">
    <source>
        <dbReference type="PROSITE" id="PS52004"/>
    </source>
</evidence>
<comment type="catalytic activity">
    <reaction evidence="12 14">
        <text>(9Z)-hexadecenoyl-[ACP] + malonyl-[ACP] + H(+) = 3-oxo-(11Z)-octadecenoyl-[ACP] + holo-[ACP] + CO2</text>
        <dbReference type="Rhea" id="RHEA:55040"/>
        <dbReference type="Rhea" id="RHEA-COMP:9623"/>
        <dbReference type="Rhea" id="RHEA-COMP:9685"/>
        <dbReference type="Rhea" id="RHEA-COMP:10800"/>
        <dbReference type="Rhea" id="RHEA-COMP:14074"/>
        <dbReference type="ChEBI" id="CHEBI:15378"/>
        <dbReference type="ChEBI" id="CHEBI:16526"/>
        <dbReference type="ChEBI" id="CHEBI:64479"/>
        <dbReference type="ChEBI" id="CHEBI:78449"/>
        <dbReference type="ChEBI" id="CHEBI:83989"/>
        <dbReference type="ChEBI" id="CHEBI:138538"/>
        <dbReference type="EC" id="2.3.1.179"/>
    </reaction>
</comment>
<accession>E0E2I4</accession>
<comment type="catalytic activity">
    <reaction evidence="13 14">
        <text>a fatty acyl-[ACP] + malonyl-[ACP] + H(+) = a 3-oxoacyl-[ACP] + holo-[ACP] + CO2</text>
        <dbReference type="Rhea" id="RHEA:22836"/>
        <dbReference type="Rhea" id="RHEA-COMP:9623"/>
        <dbReference type="Rhea" id="RHEA-COMP:9685"/>
        <dbReference type="Rhea" id="RHEA-COMP:9916"/>
        <dbReference type="Rhea" id="RHEA-COMP:14125"/>
        <dbReference type="ChEBI" id="CHEBI:15378"/>
        <dbReference type="ChEBI" id="CHEBI:16526"/>
        <dbReference type="ChEBI" id="CHEBI:64479"/>
        <dbReference type="ChEBI" id="CHEBI:78449"/>
        <dbReference type="ChEBI" id="CHEBI:78776"/>
        <dbReference type="ChEBI" id="CHEBI:138651"/>
    </reaction>
</comment>
<evidence type="ECO:0000256" key="2">
    <source>
        <dbReference type="ARBA" id="ARBA00008467"/>
    </source>
</evidence>
<feature type="domain" description="Ketosynthase family 3 (KS3)" evidence="17">
    <location>
        <begin position="2"/>
        <end position="408"/>
    </location>
</feature>
<dbReference type="EC" id="2.3.1.179" evidence="3 14"/>
<name>E0E2I4_9FIRM</name>
<evidence type="ECO:0000313" key="19">
    <source>
        <dbReference type="Proteomes" id="UP000003244"/>
    </source>
</evidence>
<evidence type="ECO:0000256" key="12">
    <source>
        <dbReference type="ARBA" id="ARBA00047318"/>
    </source>
</evidence>
<evidence type="ECO:0000313" key="18">
    <source>
        <dbReference type="EMBL" id="EFM64900.1"/>
    </source>
</evidence>
<evidence type="ECO:0000256" key="7">
    <source>
        <dbReference type="ARBA" id="ARBA00022832"/>
    </source>
</evidence>
<dbReference type="Gene3D" id="3.40.47.10">
    <property type="match status" value="1"/>
</dbReference>
<dbReference type="PANTHER" id="PTHR11712">
    <property type="entry name" value="POLYKETIDE SYNTHASE-RELATED"/>
    <property type="match status" value="1"/>
</dbReference>
<dbReference type="PIRSF" id="PIRSF000447">
    <property type="entry name" value="KAS_II"/>
    <property type="match status" value="1"/>
</dbReference>
<dbReference type="GO" id="GO:0030497">
    <property type="term" value="P:fatty acid elongation"/>
    <property type="evidence" value="ECO:0007669"/>
    <property type="project" value="UniProtKB-ARBA"/>
</dbReference>
<keyword evidence="10 14" id="KW-0012">Acyltransferase</keyword>
<evidence type="ECO:0000256" key="11">
    <source>
        <dbReference type="ARBA" id="ARBA00024006"/>
    </source>
</evidence>
<dbReference type="NCBIfam" id="TIGR03150">
    <property type="entry name" value="fabF"/>
    <property type="match status" value="1"/>
</dbReference>
<evidence type="ECO:0000256" key="3">
    <source>
        <dbReference type="ARBA" id="ARBA00012356"/>
    </source>
</evidence>
<keyword evidence="6 14" id="KW-0808">Transferase</keyword>
<dbReference type="InterPro" id="IPR000794">
    <property type="entry name" value="Beta-ketoacyl_synthase"/>
</dbReference>
<dbReference type="GO" id="GO:0005829">
    <property type="term" value="C:cytosol"/>
    <property type="evidence" value="ECO:0007669"/>
    <property type="project" value="TreeGrafter"/>
</dbReference>
<keyword evidence="19" id="KW-1185">Reference proteome</keyword>
<dbReference type="OrthoDB" id="9808669at2"/>
<keyword evidence="7" id="KW-0276">Fatty acid metabolism</keyword>
<evidence type="ECO:0000256" key="13">
    <source>
        <dbReference type="ARBA" id="ARBA00047659"/>
    </source>
</evidence>
<evidence type="ECO:0000256" key="9">
    <source>
        <dbReference type="ARBA" id="ARBA00023160"/>
    </source>
</evidence>
<dbReference type="Proteomes" id="UP000003244">
    <property type="component" value="Unassembled WGS sequence"/>
</dbReference>
<keyword evidence="8" id="KW-0443">Lipid metabolism</keyword>
<dbReference type="Pfam" id="PF00109">
    <property type="entry name" value="ketoacyl-synt"/>
    <property type="match status" value="1"/>
</dbReference>
<evidence type="ECO:0000256" key="6">
    <source>
        <dbReference type="ARBA" id="ARBA00022679"/>
    </source>
</evidence>
<keyword evidence="5 14" id="KW-0444">Lipid biosynthesis</keyword>
<dbReference type="InterPro" id="IPR014030">
    <property type="entry name" value="Ketoacyl_synth_N"/>
</dbReference>
<dbReference type="FunFam" id="3.40.47.10:FF:000018">
    <property type="entry name" value="3-oxoacyl-[acyl-carrier-protein] synthase 2"/>
    <property type="match status" value="1"/>
</dbReference>
<sequence>MSRRVVITGAGVVSALGNSVDTFIENIKDGKNGISLIEGIDVGQNKVKLAAEVKDFDPKDFDIDGHKKKDKFVQYAMAAAKQAYESSGFEINDENRFRTGVVIGSGIGGLVTIQDTYAKYLEKGPRKVSSHFIPKAIINMASAHVSIKLGTRGVCTSSVTACATATDSIGSAFRLIKDGYQDAIFAGGCEASICELGVSGFEAMSALTVSQDVNRASIPFDKERSGFVMGEGAGVLLLESLESALARKANIICEIVGYGQTSDAYHITAPDPEGEGAKMSMLLALEEADVEPEKLAYINAHGTSTPMNDAIETKAIKKAFGDHAKNLCVSSTKSMTGHMLGAAGAIEALVCAYAVRDGFVPQTLNYKVADEECDLDYVGGATRYQEVPYAISNSLGFGGHNSSLLFKKYSE</sequence>
<evidence type="ECO:0000256" key="14">
    <source>
        <dbReference type="PIRNR" id="PIRNR000447"/>
    </source>
</evidence>
<comment type="caution">
    <text evidence="18">The sequence shown here is derived from an EMBL/GenBank/DDBJ whole genome shotgun (WGS) entry which is preliminary data.</text>
</comment>
<dbReference type="InterPro" id="IPR014031">
    <property type="entry name" value="Ketoacyl_synth_C"/>
</dbReference>
<keyword evidence="9 14" id="KW-0275">Fatty acid biosynthesis</keyword>
<evidence type="ECO:0000256" key="10">
    <source>
        <dbReference type="ARBA" id="ARBA00023315"/>
    </source>
</evidence>
<dbReference type="EMBL" id="ADGQ01000035">
    <property type="protein sequence ID" value="EFM64900.1"/>
    <property type="molecule type" value="Genomic_DNA"/>
</dbReference>
<dbReference type="NCBIfam" id="NF005589">
    <property type="entry name" value="PRK07314.1"/>
    <property type="match status" value="1"/>
</dbReference>
<dbReference type="eggNOG" id="COG0304">
    <property type="taxonomic scope" value="Bacteria"/>
</dbReference>
<dbReference type="InterPro" id="IPR017568">
    <property type="entry name" value="3-oxoacyl-ACP_synth-2"/>
</dbReference>
<dbReference type="SUPFAM" id="SSF53901">
    <property type="entry name" value="Thiolase-like"/>
    <property type="match status" value="2"/>
</dbReference>
<dbReference type="STRING" id="596315.HMPREF0634_1314"/>
<organism evidence="18 19">
    <name type="scientific">Peptostreptococcus stomatis DSM 17678</name>
    <dbReference type="NCBI Taxonomy" id="596315"/>
    <lineage>
        <taxon>Bacteria</taxon>
        <taxon>Bacillati</taxon>
        <taxon>Bacillota</taxon>
        <taxon>Clostridia</taxon>
        <taxon>Peptostreptococcales</taxon>
        <taxon>Peptostreptococcaceae</taxon>
        <taxon>Peptostreptococcus</taxon>
    </lineage>
</organism>